<evidence type="ECO:0000256" key="1">
    <source>
        <dbReference type="SAM" id="MobiDB-lite"/>
    </source>
</evidence>
<protein>
    <submittedName>
        <fullName evidence="3">RICIN domain-containing protein</fullName>
    </submittedName>
</protein>
<dbReference type="Gene3D" id="2.80.10.50">
    <property type="match status" value="1"/>
</dbReference>
<dbReference type="Proteomes" id="UP001596222">
    <property type="component" value="Unassembled WGS sequence"/>
</dbReference>
<reference evidence="4" key="1">
    <citation type="journal article" date="2019" name="Int. J. Syst. Evol. Microbiol.">
        <title>The Global Catalogue of Microorganisms (GCM) 10K type strain sequencing project: providing services to taxonomists for standard genome sequencing and annotation.</title>
        <authorList>
            <consortium name="The Broad Institute Genomics Platform"/>
            <consortium name="The Broad Institute Genome Sequencing Center for Infectious Disease"/>
            <person name="Wu L."/>
            <person name="Ma J."/>
        </authorList>
    </citation>
    <scope>NUCLEOTIDE SEQUENCE [LARGE SCALE GENOMIC DNA]</scope>
    <source>
        <strain evidence="4">CGMCC 4.1641</strain>
    </source>
</reference>
<evidence type="ECO:0000313" key="4">
    <source>
        <dbReference type="Proteomes" id="UP001596222"/>
    </source>
</evidence>
<sequence length="94" mass="9924">MVNGGSGKCLDVRNGGTADGTPVQLYTCNGSGSQRWVILTSVTGDRNVFYNRQSEKCLDVSDSGAQQWAGGEHQPEPPAGCTPGGRLEHGCIER</sequence>
<accession>A0ABW0A2K4</accession>
<feature type="region of interest" description="Disordered" evidence="1">
    <location>
        <begin position="63"/>
        <end position="86"/>
    </location>
</feature>
<proteinExistence type="predicted"/>
<comment type="caution">
    <text evidence="3">The sequence shown here is derived from an EMBL/GenBank/DDBJ whole genome shotgun (WGS) entry which is preliminary data.</text>
</comment>
<dbReference type="EMBL" id="JBHSKJ010000010">
    <property type="protein sequence ID" value="MFC5146818.1"/>
    <property type="molecule type" value="Genomic_DNA"/>
</dbReference>
<dbReference type="InterPro" id="IPR000772">
    <property type="entry name" value="Ricin_B_lectin"/>
</dbReference>
<dbReference type="InterPro" id="IPR035992">
    <property type="entry name" value="Ricin_B-like_lectins"/>
</dbReference>
<dbReference type="CDD" id="cd00161">
    <property type="entry name" value="beta-trefoil_Ricin-like"/>
    <property type="match status" value="1"/>
</dbReference>
<evidence type="ECO:0000313" key="3">
    <source>
        <dbReference type="EMBL" id="MFC5146818.1"/>
    </source>
</evidence>
<gene>
    <name evidence="3" type="ORF">ACFPP6_19280</name>
</gene>
<feature type="region of interest" description="Disordered" evidence="1">
    <location>
        <begin position="1"/>
        <end position="21"/>
    </location>
</feature>
<feature type="domain" description="Ricin B lectin" evidence="2">
    <location>
        <begin position="2"/>
        <end position="65"/>
    </location>
</feature>
<dbReference type="Pfam" id="PF14200">
    <property type="entry name" value="RicinB_lectin_2"/>
    <property type="match status" value="1"/>
</dbReference>
<evidence type="ECO:0000259" key="2">
    <source>
        <dbReference type="Pfam" id="PF14200"/>
    </source>
</evidence>
<dbReference type="SUPFAM" id="SSF50370">
    <property type="entry name" value="Ricin B-like lectins"/>
    <property type="match status" value="1"/>
</dbReference>
<keyword evidence="4" id="KW-1185">Reference proteome</keyword>
<dbReference type="PROSITE" id="PS50231">
    <property type="entry name" value="RICIN_B_LECTIN"/>
    <property type="match status" value="1"/>
</dbReference>
<organism evidence="3 4">
    <name type="scientific">Streptomyces aureoversilis</name>
    <dbReference type="NCBI Taxonomy" id="67277"/>
    <lineage>
        <taxon>Bacteria</taxon>
        <taxon>Bacillati</taxon>
        <taxon>Actinomycetota</taxon>
        <taxon>Actinomycetes</taxon>
        <taxon>Kitasatosporales</taxon>
        <taxon>Streptomycetaceae</taxon>
        <taxon>Streptomyces</taxon>
    </lineage>
</organism>
<name>A0ABW0A2K4_9ACTN</name>
<dbReference type="RefSeq" id="WP_382043674.1">
    <property type="nucleotide sequence ID" value="NZ_JBHSKJ010000010.1"/>
</dbReference>